<name>A0A0V8RRF2_PYROC</name>
<protein>
    <recommendedName>
        <fullName evidence="2">UspA domain-containing protein</fullName>
    </recommendedName>
</protein>
<dbReference type="PIRSF" id="PIRSF006276">
    <property type="entry name" value="UspA"/>
    <property type="match status" value="1"/>
</dbReference>
<dbReference type="PANTHER" id="PTHR46268">
    <property type="entry name" value="STRESS RESPONSE PROTEIN NHAX"/>
    <property type="match status" value="1"/>
</dbReference>
<evidence type="ECO:0000259" key="2">
    <source>
        <dbReference type="Pfam" id="PF00582"/>
    </source>
</evidence>
<dbReference type="CDD" id="cd00293">
    <property type="entry name" value="USP-like"/>
    <property type="match status" value="1"/>
</dbReference>
<dbReference type="InterPro" id="IPR014729">
    <property type="entry name" value="Rossmann-like_a/b/a_fold"/>
</dbReference>
<comment type="caution">
    <text evidence="3">The sequence shown here is derived from an EMBL/GenBank/DDBJ whole genome shotgun (WGS) entry which is preliminary data.</text>
</comment>
<evidence type="ECO:0000313" key="4">
    <source>
        <dbReference type="Proteomes" id="UP000053352"/>
    </source>
</evidence>
<dbReference type="InterPro" id="IPR006016">
    <property type="entry name" value="UspA"/>
</dbReference>
<dbReference type="EMBL" id="LNTB01000002">
    <property type="protein sequence ID" value="KSW10695.1"/>
    <property type="molecule type" value="Genomic_DNA"/>
</dbReference>
<reference evidence="3 4" key="1">
    <citation type="submission" date="2015-11" db="EMBL/GenBank/DDBJ databases">
        <title>Genome sequence of Pyrodictium occultum PL-19, a marine hyperthermophilic archaeon isolated from Volcano, Italy.</title>
        <authorList>
            <person name="Utturkar S."/>
            <person name="Huber H."/>
            <person name="Leptihn S."/>
            <person name="Brown S."/>
            <person name="Stetter K.O."/>
            <person name="Podar M."/>
        </authorList>
    </citation>
    <scope>NUCLEOTIDE SEQUENCE [LARGE SCALE GENOMIC DNA]</scope>
    <source>
        <strain evidence="3 4">PL-19</strain>
    </source>
</reference>
<dbReference type="RefSeq" id="WP_058371460.1">
    <property type="nucleotide sequence ID" value="NZ_LNTB01000002.1"/>
</dbReference>
<organism evidence="3 4">
    <name type="scientific">Pyrodictium occultum</name>
    <dbReference type="NCBI Taxonomy" id="2309"/>
    <lineage>
        <taxon>Archaea</taxon>
        <taxon>Thermoproteota</taxon>
        <taxon>Thermoprotei</taxon>
        <taxon>Desulfurococcales</taxon>
        <taxon>Pyrodictiaceae</taxon>
        <taxon>Pyrodictium</taxon>
    </lineage>
</organism>
<dbReference type="PRINTS" id="PR01438">
    <property type="entry name" value="UNVRSLSTRESS"/>
</dbReference>
<keyword evidence="4" id="KW-1185">Reference proteome</keyword>
<dbReference type="Gene3D" id="3.40.50.620">
    <property type="entry name" value="HUPs"/>
    <property type="match status" value="1"/>
</dbReference>
<comment type="similarity">
    <text evidence="1">Belongs to the universal stress protein A family.</text>
</comment>
<dbReference type="OrthoDB" id="105697at2157"/>
<evidence type="ECO:0000313" key="3">
    <source>
        <dbReference type="EMBL" id="KSW10695.1"/>
    </source>
</evidence>
<dbReference type="AlphaFoldDB" id="A0A0V8RRF2"/>
<accession>A0A0V8RRF2</accession>
<dbReference type="STRING" id="2309.CF15_07865"/>
<dbReference type="Proteomes" id="UP000053352">
    <property type="component" value="Unassembled WGS sequence"/>
</dbReference>
<dbReference type="SUPFAM" id="SSF52402">
    <property type="entry name" value="Adenine nucleotide alpha hydrolases-like"/>
    <property type="match status" value="1"/>
</dbReference>
<evidence type="ECO:0000256" key="1">
    <source>
        <dbReference type="ARBA" id="ARBA00008791"/>
    </source>
</evidence>
<sequence>MVYTCIVVGYDGSPASRLAVDKAVKLAKLLGARLRVATVVPPPAVFLGEMVIPEQPVVEELVQPARQSLEKLVKEIKETSGLEDVEPVLLIGDPADELVSFAESNDCDLIVVGRRGLSGLRRLIMGSVSNKVVSISHKVDVLVVETSSLKKEK</sequence>
<proteinExistence type="inferred from homology"/>
<dbReference type="InterPro" id="IPR006015">
    <property type="entry name" value="Universal_stress_UspA"/>
</dbReference>
<dbReference type="PANTHER" id="PTHR46268:SF6">
    <property type="entry name" value="UNIVERSAL STRESS PROTEIN UP12"/>
    <property type="match status" value="1"/>
</dbReference>
<feature type="domain" description="UspA" evidence="2">
    <location>
        <begin position="6"/>
        <end position="144"/>
    </location>
</feature>
<gene>
    <name evidence="3" type="ORF">CF15_07865</name>
</gene>
<dbReference type="Pfam" id="PF00582">
    <property type="entry name" value="Usp"/>
    <property type="match status" value="1"/>
</dbReference>